<name>A0A7R9M1W1_9ACAR</name>
<dbReference type="InterPro" id="IPR029016">
    <property type="entry name" value="GAF-like_dom_sf"/>
</dbReference>
<dbReference type="EMBL" id="OC919927">
    <property type="protein sequence ID" value="CAD7652044.1"/>
    <property type="molecule type" value="Genomic_DNA"/>
</dbReference>
<keyword evidence="3" id="KW-1185">Reference proteome</keyword>
<organism evidence="2">
    <name type="scientific">Oppiella nova</name>
    <dbReference type="NCBI Taxonomy" id="334625"/>
    <lineage>
        <taxon>Eukaryota</taxon>
        <taxon>Metazoa</taxon>
        <taxon>Ecdysozoa</taxon>
        <taxon>Arthropoda</taxon>
        <taxon>Chelicerata</taxon>
        <taxon>Arachnida</taxon>
        <taxon>Acari</taxon>
        <taxon>Acariformes</taxon>
        <taxon>Sarcoptiformes</taxon>
        <taxon>Oribatida</taxon>
        <taxon>Brachypylina</taxon>
        <taxon>Oppioidea</taxon>
        <taxon>Oppiidae</taxon>
        <taxon>Oppiella</taxon>
    </lineage>
</organism>
<evidence type="ECO:0000259" key="1">
    <source>
        <dbReference type="Pfam" id="PF01590"/>
    </source>
</evidence>
<dbReference type="AlphaFoldDB" id="A0A7R9M1W1"/>
<protein>
    <recommendedName>
        <fullName evidence="1">GAF domain-containing protein</fullName>
    </recommendedName>
</protein>
<feature type="domain" description="GAF" evidence="1">
    <location>
        <begin position="12"/>
        <end position="135"/>
    </location>
</feature>
<dbReference type="InterPro" id="IPR003018">
    <property type="entry name" value="GAF"/>
</dbReference>
<dbReference type="Gene3D" id="3.30.450.40">
    <property type="match status" value="3"/>
</dbReference>
<evidence type="ECO:0000313" key="3">
    <source>
        <dbReference type="Proteomes" id="UP000728032"/>
    </source>
</evidence>
<reference evidence="2" key="1">
    <citation type="submission" date="2020-11" db="EMBL/GenBank/DDBJ databases">
        <authorList>
            <person name="Tran Van P."/>
        </authorList>
    </citation>
    <scope>NUCLEOTIDE SEQUENCE</scope>
</reference>
<dbReference type="Pfam" id="PF01590">
    <property type="entry name" value="GAF"/>
    <property type="match status" value="1"/>
</dbReference>
<evidence type="ECO:0000313" key="2">
    <source>
        <dbReference type="EMBL" id="CAD7652044.1"/>
    </source>
</evidence>
<sequence length="326" mass="35861">MKLISDITNELDINTLCHKILVNVSILTNSDRGSLFLAKGSRDNRYLEAKLFDVTSDSLLKDALSAAQLHTHLPLPFGSGIAGHVALTKENVNITDAYQMCQPILNFSGDVIGVAQCINKNSHSLQQSFTKRDEQVSKTPSCLKSRSIFQETSSLDALINKIMIKAQGLLHSDKCRVYLVDIEGQQFQEIERPGIVCDNDCVLSVPIFNNESKVIGVSQLVKIKGHQFNDVDISTLESKVIGVSQLVKIKGHQFNDVDISTLESKVIGVSQLVKIKGHQFNDVDISTLEALKLTAKQKVALEVLSYHASASIDETKILMGHLFCNS</sequence>
<dbReference type="EMBL" id="CAJPVJ010005102">
    <property type="protein sequence ID" value="CAG2169231.1"/>
    <property type="molecule type" value="Genomic_DNA"/>
</dbReference>
<dbReference type="Proteomes" id="UP000728032">
    <property type="component" value="Unassembled WGS sequence"/>
</dbReference>
<dbReference type="OrthoDB" id="295473at2759"/>
<dbReference type="SUPFAM" id="SSF55781">
    <property type="entry name" value="GAF domain-like"/>
    <property type="match status" value="2"/>
</dbReference>
<proteinExistence type="predicted"/>
<accession>A0A7R9M1W1</accession>
<gene>
    <name evidence="2" type="ORF">ONB1V03_LOCUS8711</name>
</gene>